<organism evidence="1 2">
    <name type="scientific">Solemya pervernicosa gill symbiont</name>
    <dbReference type="NCBI Taxonomy" id="642797"/>
    <lineage>
        <taxon>Bacteria</taxon>
        <taxon>Pseudomonadati</taxon>
        <taxon>Pseudomonadota</taxon>
        <taxon>Gammaproteobacteria</taxon>
        <taxon>sulfur-oxidizing symbionts</taxon>
    </lineage>
</organism>
<evidence type="ECO:0000313" key="2">
    <source>
        <dbReference type="Proteomes" id="UP000191110"/>
    </source>
</evidence>
<keyword evidence="2" id="KW-1185">Reference proteome</keyword>
<protein>
    <recommendedName>
        <fullName evidence="3">Methyltransferase domain-containing protein</fullName>
    </recommendedName>
</protein>
<name>A0A1T2KZ42_9GAMM</name>
<proteinExistence type="predicted"/>
<accession>A0A1T2KZ42</accession>
<gene>
    <name evidence="1" type="ORF">BOW53_16480</name>
</gene>
<dbReference type="InterPro" id="IPR029063">
    <property type="entry name" value="SAM-dependent_MTases_sf"/>
</dbReference>
<sequence length="273" mass="31538">MKKTASYKSYMNSPYVSYKHTTYFDSYDYFFDAYRDKDITFVEIGILDGGSLFMWRDYFGSNARIIGVDLNPEAKKWEKEGFEIYIGSQSDKNFWEEFVNDVGEIDIVLDDGGHTYSQQIITTESLLPHMKDGGLIVVEDTHTSYMKGFGDVSFSFIEYVKEHIDKVNMRFGNFEKDKAERRFWSVEVVESMVAFKINRAASVLKSEPIYNIGSTISAKDFRFVDANALMPVEQIFNNKNPKIEIALEQLENVLANIKINNPDITKRLKNILD</sequence>
<dbReference type="Pfam" id="PF13578">
    <property type="entry name" value="Methyltransf_24"/>
    <property type="match status" value="1"/>
</dbReference>
<reference evidence="1 2" key="1">
    <citation type="submission" date="2016-11" db="EMBL/GenBank/DDBJ databases">
        <title>Mixed transmission modes and dynamic genome evolution in an obligate animal-bacterial symbiosis.</title>
        <authorList>
            <person name="Russell S.L."/>
            <person name="Corbett-Detig R.B."/>
            <person name="Cavanaugh C.M."/>
        </authorList>
    </citation>
    <scope>NUCLEOTIDE SEQUENCE [LARGE SCALE GENOMIC DNA]</scope>
    <source>
        <strain evidence="1">Sveles-Q1</strain>
    </source>
</reference>
<comment type="caution">
    <text evidence="1">The sequence shown here is derived from an EMBL/GenBank/DDBJ whole genome shotgun (WGS) entry which is preliminary data.</text>
</comment>
<evidence type="ECO:0008006" key="3">
    <source>
        <dbReference type="Google" id="ProtNLM"/>
    </source>
</evidence>
<dbReference type="Proteomes" id="UP000191110">
    <property type="component" value="Unassembled WGS sequence"/>
</dbReference>
<dbReference type="AlphaFoldDB" id="A0A1T2KZ42"/>
<dbReference type="SUPFAM" id="SSF53335">
    <property type="entry name" value="S-adenosyl-L-methionine-dependent methyltransferases"/>
    <property type="match status" value="1"/>
</dbReference>
<evidence type="ECO:0000313" key="1">
    <source>
        <dbReference type="EMBL" id="OOZ38128.1"/>
    </source>
</evidence>
<dbReference type="Gene3D" id="3.40.50.150">
    <property type="entry name" value="Vaccinia Virus protein VP39"/>
    <property type="match status" value="1"/>
</dbReference>
<dbReference type="EMBL" id="MPRL01000126">
    <property type="protein sequence ID" value="OOZ38128.1"/>
    <property type="molecule type" value="Genomic_DNA"/>
</dbReference>